<feature type="region of interest" description="Disordered" evidence="6">
    <location>
        <begin position="223"/>
        <end position="631"/>
    </location>
</feature>
<comment type="caution">
    <text evidence="8">The sequence shown here is derived from an EMBL/GenBank/DDBJ whole genome shotgun (WGS) entry which is preliminary data.</text>
</comment>
<keyword evidence="3" id="KW-0805">Transcription regulation</keyword>
<feature type="region of interest" description="Disordered" evidence="6">
    <location>
        <begin position="647"/>
        <end position="704"/>
    </location>
</feature>
<evidence type="ECO:0000256" key="2">
    <source>
        <dbReference type="ARBA" id="ARBA00022491"/>
    </source>
</evidence>
<dbReference type="GO" id="GO:0005634">
    <property type="term" value="C:nucleus"/>
    <property type="evidence" value="ECO:0007669"/>
    <property type="project" value="UniProtKB-SubCell"/>
</dbReference>
<evidence type="ECO:0000259" key="7">
    <source>
        <dbReference type="PROSITE" id="PS51754"/>
    </source>
</evidence>
<gene>
    <name evidence="8" type="ORF">GOP47_0006820</name>
</gene>
<dbReference type="OrthoDB" id="1939625at2759"/>
<feature type="compositionally biased region" description="Low complexity" evidence="6">
    <location>
        <begin position="445"/>
        <end position="456"/>
    </location>
</feature>
<keyword evidence="2" id="KW-0678">Repressor</keyword>
<feature type="compositionally biased region" description="Basic residues" evidence="6">
    <location>
        <begin position="428"/>
        <end position="440"/>
    </location>
</feature>
<dbReference type="EMBL" id="JABFUD020000006">
    <property type="protein sequence ID" value="KAI5079149.1"/>
    <property type="molecule type" value="Genomic_DNA"/>
</dbReference>
<reference evidence="8" key="1">
    <citation type="submission" date="2021-01" db="EMBL/GenBank/DDBJ databases">
        <title>Adiantum capillus-veneris genome.</title>
        <authorList>
            <person name="Fang Y."/>
            <person name="Liao Q."/>
        </authorList>
    </citation>
    <scope>NUCLEOTIDE SEQUENCE</scope>
    <source>
        <strain evidence="8">H3</strain>
        <tissue evidence="8">Leaf</tissue>
    </source>
</reference>
<protein>
    <recommendedName>
        <fullName evidence="7">OVATE domain-containing protein</fullName>
    </recommendedName>
</protein>
<evidence type="ECO:0000256" key="5">
    <source>
        <dbReference type="ARBA" id="ARBA00023242"/>
    </source>
</evidence>
<dbReference type="PROSITE" id="PS51754">
    <property type="entry name" value="OVATE"/>
    <property type="match status" value="1"/>
</dbReference>
<feature type="domain" description="OVATE" evidence="7">
    <location>
        <begin position="753"/>
        <end position="814"/>
    </location>
</feature>
<dbReference type="Pfam" id="PF04844">
    <property type="entry name" value="Ovate"/>
    <property type="match status" value="1"/>
</dbReference>
<keyword evidence="9" id="KW-1185">Reference proteome</keyword>
<feature type="compositionally biased region" description="Low complexity" evidence="6">
    <location>
        <begin position="292"/>
        <end position="301"/>
    </location>
</feature>
<accession>A0A9D4ZKT2</accession>
<evidence type="ECO:0000313" key="9">
    <source>
        <dbReference type="Proteomes" id="UP000886520"/>
    </source>
</evidence>
<organism evidence="8 9">
    <name type="scientific">Adiantum capillus-veneris</name>
    <name type="common">Maidenhair fern</name>
    <dbReference type="NCBI Taxonomy" id="13818"/>
    <lineage>
        <taxon>Eukaryota</taxon>
        <taxon>Viridiplantae</taxon>
        <taxon>Streptophyta</taxon>
        <taxon>Embryophyta</taxon>
        <taxon>Tracheophyta</taxon>
        <taxon>Polypodiopsida</taxon>
        <taxon>Polypodiidae</taxon>
        <taxon>Polypodiales</taxon>
        <taxon>Pteridineae</taxon>
        <taxon>Pteridaceae</taxon>
        <taxon>Vittarioideae</taxon>
        <taxon>Adiantum</taxon>
    </lineage>
</organism>
<evidence type="ECO:0000256" key="1">
    <source>
        <dbReference type="ARBA" id="ARBA00004123"/>
    </source>
</evidence>
<sequence>MAPAVRDKVSQKPANRVEKPAIWQDVMVEVKETFRRIDRVKHSGFTLWDERRMRTGPALSHNRMARVKTQAPLRDFNLPPRTLREIENNRSQPPIVSFNHLQNLLGMCRRINAQSLLKERKKNPHDPCLYPVYLRRPVARPVTPVRPQRTSMTPRLASSAGTDRCRRSSTPPSAPVSRPSTPPISARKRPHTARPAVDDPPYAYAPRRFTLLLDISNRPAALGPLPAFTTRPPSAVSTPRPGSSRSQKGNSTSKPADQQSNKEPHPHVPPLKKLPIDRGTPKLASDRTFDRSSQQSGSTSSFGPMAAAYFNRRPRSAGDHRPLSAGDVNSERPMSRRQAGPSANQLKPVSESQTRSVALRDLSAPESKSASSQPERVSPTSSSSSSSQTDSSTTTMLDTERSETNTLSHVKGKGSLWSHAKPDERPPSRRGAKPSRKKKGFVAPSETTLSTTTTTEQSMQEASDDNASGKTSGASTLRGGSEHAKRSDPVVASSLKTRSFVPDGVDSGLKTPRAKPFPSSAEAKISTRRASSSFSVGEALDVKLQEPTQPAPASSSEEPSPGRPKVSFAAPDVEERKQSKQPMIEIIQPTLDQALDRLESSERAERRSEPTSSGDFALKTDGSTFQHGDKLQEHNIDAILRKSQRSMALDTASEDEDVDVRDSTDEDSIRTLTCIPSGSSSEMSQAEHEEDDEDDENGGGLHLAHPHNLQKQFSAAGTRNLREALQQQLPQEREQVDAQEETMGGGDIPTSVFIKFSADAYIDFKNSMMNLIRNDRLENGPDEALEDLFQYYMDLNPPVHHDVLREVIADIKVELKRMPRS</sequence>
<feature type="compositionally biased region" description="Polar residues" evidence="6">
    <location>
        <begin position="366"/>
        <end position="375"/>
    </location>
</feature>
<comment type="subcellular location">
    <subcellularLocation>
        <location evidence="1">Nucleus</location>
    </subcellularLocation>
</comment>
<feature type="region of interest" description="Disordered" evidence="6">
    <location>
        <begin position="141"/>
        <end position="202"/>
    </location>
</feature>
<evidence type="ECO:0000256" key="3">
    <source>
        <dbReference type="ARBA" id="ARBA00023015"/>
    </source>
</evidence>
<feature type="compositionally biased region" description="Polar residues" evidence="6">
    <location>
        <begin position="231"/>
        <end position="259"/>
    </location>
</feature>
<feature type="compositionally biased region" description="Low complexity" evidence="6">
    <location>
        <begin position="378"/>
        <end position="395"/>
    </location>
</feature>
<feature type="compositionally biased region" description="Basic and acidic residues" evidence="6">
    <location>
        <begin position="274"/>
        <end position="290"/>
    </location>
</feature>
<dbReference type="Proteomes" id="UP000886520">
    <property type="component" value="Chromosome 6"/>
</dbReference>
<feature type="compositionally biased region" description="Basic and acidic residues" evidence="6">
    <location>
        <begin position="594"/>
        <end position="609"/>
    </location>
</feature>
<dbReference type="AlphaFoldDB" id="A0A9D4ZKT2"/>
<dbReference type="InterPro" id="IPR006458">
    <property type="entry name" value="Ovate_C"/>
</dbReference>
<evidence type="ECO:0000256" key="6">
    <source>
        <dbReference type="SAM" id="MobiDB-lite"/>
    </source>
</evidence>
<feature type="compositionally biased region" description="Polar residues" evidence="6">
    <location>
        <begin position="457"/>
        <end position="475"/>
    </location>
</feature>
<keyword evidence="5" id="KW-0539">Nucleus</keyword>
<feature type="compositionally biased region" description="Low complexity" evidence="6">
    <location>
        <begin position="193"/>
        <end position="202"/>
    </location>
</feature>
<proteinExistence type="predicted"/>
<feature type="compositionally biased region" description="Polar residues" evidence="6">
    <location>
        <begin position="341"/>
        <end position="356"/>
    </location>
</feature>
<feature type="compositionally biased region" description="Polar residues" evidence="6">
    <location>
        <begin position="670"/>
        <end position="684"/>
    </location>
</feature>
<keyword evidence="4" id="KW-0804">Transcription</keyword>
<feature type="compositionally biased region" description="Basic and acidic residues" evidence="6">
    <location>
        <begin position="660"/>
        <end position="669"/>
    </location>
</feature>
<evidence type="ECO:0000313" key="8">
    <source>
        <dbReference type="EMBL" id="KAI5079149.1"/>
    </source>
</evidence>
<name>A0A9D4ZKT2_ADICA</name>
<feature type="compositionally biased region" description="Acidic residues" evidence="6">
    <location>
        <begin position="688"/>
        <end position="697"/>
    </location>
</feature>
<evidence type="ECO:0000256" key="4">
    <source>
        <dbReference type="ARBA" id="ARBA00023163"/>
    </source>
</evidence>